<comment type="caution">
    <text evidence="8">The sequence shown here is derived from an EMBL/GenBank/DDBJ whole genome shotgun (WGS) entry which is preliminary data.</text>
</comment>
<dbReference type="Pfam" id="PF05739">
    <property type="entry name" value="SNARE"/>
    <property type="match status" value="1"/>
</dbReference>
<evidence type="ECO:0000256" key="1">
    <source>
        <dbReference type="ARBA" id="ARBA00004167"/>
    </source>
</evidence>
<name>A0AAW0V1B9_SCYPA</name>
<dbReference type="SMART" id="SM00397">
    <property type="entry name" value="t_SNARE"/>
    <property type="match status" value="1"/>
</dbReference>
<protein>
    <recommendedName>
        <fullName evidence="7">t-SNARE coiled-coil homology domain-containing protein</fullName>
    </recommendedName>
</protein>
<evidence type="ECO:0000256" key="4">
    <source>
        <dbReference type="ARBA" id="ARBA00022989"/>
    </source>
</evidence>
<dbReference type="CDD" id="cd15852">
    <property type="entry name" value="SNARE_Syntaxin8"/>
    <property type="match status" value="1"/>
</dbReference>
<accession>A0AAW0V1B9</accession>
<feature type="domain" description="T-SNARE coiled-coil homology" evidence="7">
    <location>
        <begin position="138"/>
        <end position="200"/>
    </location>
</feature>
<gene>
    <name evidence="8" type="ORF">O3P69_007097</name>
</gene>
<evidence type="ECO:0000256" key="6">
    <source>
        <dbReference type="SAM" id="Phobius"/>
    </source>
</evidence>
<dbReference type="SUPFAM" id="SSF58038">
    <property type="entry name" value="SNARE fusion complex"/>
    <property type="match status" value="1"/>
</dbReference>
<dbReference type="AlphaFoldDB" id="A0AAW0V1B9"/>
<evidence type="ECO:0000256" key="5">
    <source>
        <dbReference type="ARBA" id="ARBA00023136"/>
    </source>
</evidence>
<dbReference type="Gene3D" id="1.20.5.110">
    <property type="match status" value="1"/>
</dbReference>
<evidence type="ECO:0000313" key="9">
    <source>
        <dbReference type="Proteomes" id="UP001487740"/>
    </source>
</evidence>
<reference evidence="8 9" key="1">
    <citation type="submission" date="2023-03" db="EMBL/GenBank/DDBJ databases">
        <title>High-quality genome of Scylla paramamosain provides insights in environmental adaptation.</title>
        <authorList>
            <person name="Zhang L."/>
        </authorList>
    </citation>
    <scope>NUCLEOTIDE SEQUENCE [LARGE SCALE GENOMIC DNA]</scope>
    <source>
        <strain evidence="8">LZ_2023a</strain>
        <tissue evidence="8">Muscle</tissue>
    </source>
</reference>
<dbReference type="EMBL" id="JARAKH010000002">
    <property type="protein sequence ID" value="KAK8406139.1"/>
    <property type="molecule type" value="Genomic_DNA"/>
</dbReference>
<keyword evidence="5 6" id="KW-0472">Membrane</keyword>
<keyword evidence="9" id="KW-1185">Reference proteome</keyword>
<dbReference type="PROSITE" id="PS50192">
    <property type="entry name" value="T_SNARE"/>
    <property type="match status" value="1"/>
</dbReference>
<dbReference type="PANTHER" id="PTHR12791">
    <property type="entry name" value="GOLGI SNARE BET1-RELATED"/>
    <property type="match status" value="1"/>
</dbReference>
<dbReference type="GO" id="GO:0016020">
    <property type="term" value="C:membrane"/>
    <property type="evidence" value="ECO:0007669"/>
    <property type="project" value="UniProtKB-SubCell"/>
</dbReference>
<evidence type="ECO:0000256" key="2">
    <source>
        <dbReference type="ARBA" id="ARBA00022448"/>
    </source>
</evidence>
<comment type="subcellular location">
    <subcellularLocation>
        <location evidence="1">Membrane</location>
        <topology evidence="1">Single-pass membrane protein</topology>
    </subcellularLocation>
</comment>
<evidence type="ECO:0000256" key="3">
    <source>
        <dbReference type="ARBA" id="ARBA00022692"/>
    </source>
</evidence>
<organism evidence="8 9">
    <name type="scientific">Scylla paramamosain</name>
    <name type="common">Mud crab</name>
    <dbReference type="NCBI Taxonomy" id="85552"/>
    <lineage>
        <taxon>Eukaryota</taxon>
        <taxon>Metazoa</taxon>
        <taxon>Ecdysozoa</taxon>
        <taxon>Arthropoda</taxon>
        <taxon>Crustacea</taxon>
        <taxon>Multicrustacea</taxon>
        <taxon>Malacostraca</taxon>
        <taxon>Eumalacostraca</taxon>
        <taxon>Eucarida</taxon>
        <taxon>Decapoda</taxon>
        <taxon>Pleocyemata</taxon>
        <taxon>Brachyura</taxon>
        <taxon>Eubrachyura</taxon>
        <taxon>Portunoidea</taxon>
        <taxon>Portunidae</taxon>
        <taxon>Portuninae</taxon>
        <taxon>Scylla</taxon>
    </lineage>
</organism>
<evidence type="ECO:0000313" key="8">
    <source>
        <dbReference type="EMBL" id="KAK8406139.1"/>
    </source>
</evidence>
<feature type="transmembrane region" description="Helical" evidence="6">
    <location>
        <begin position="207"/>
        <end position="225"/>
    </location>
</feature>
<dbReference type="Proteomes" id="UP001487740">
    <property type="component" value="Unassembled WGS sequence"/>
</dbReference>
<keyword evidence="3 6" id="KW-0812">Transmembrane</keyword>
<evidence type="ECO:0000259" key="7">
    <source>
        <dbReference type="PROSITE" id="PS50192"/>
    </source>
</evidence>
<keyword evidence="4 6" id="KW-1133">Transmembrane helix</keyword>
<dbReference type="InterPro" id="IPR000727">
    <property type="entry name" value="T_SNARE_dom"/>
</dbReference>
<keyword evidence="2" id="KW-0813">Transport</keyword>
<dbReference type="GO" id="GO:0005794">
    <property type="term" value="C:Golgi apparatus"/>
    <property type="evidence" value="ECO:0007669"/>
    <property type="project" value="UniProtKB-ARBA"/>
</dbReference>
<sequence length="226" mass="26059">MPPTEDRWLVDFNAVEGLVRELTETVTKRRQVSVGTVQHALLSNKLRTAIPQVDTQVSDLITRLDSWELRNLTPQERERRLRLCERLKSTVKKAHMDFTEKKEPGGAPQGAGWGWGVEEEEGEDTRHLTTSQMREEQQRLIQEQDRGLEALSTVVSHQRRIASAIGTEVEQQNEILDDITQRTDNTRNRLVDETGNVSVVTRKDRTWPYWLVIVLLFVAIIIVVVW</sequence>
<proteinExistence type="predicted"/>
<dbReference type="InterPro" id="IPR041875">
    <property type="entry name" value="Syntaxin-8_SNARE"/>
</dbReference>